<dbReference type="PANTHER" id="PTHR34821:SF2">
    <property type="entry name" value="INNER MEMBRANE PROTEIN YDCZ"/>
    <property type="match status" value="1"/>
</dbReference>
<reference evidence="2" key="1">
    <citation type="submission" date="2021-12" db="EMBL/GenBank/DDBJ databases">
        <title>Discovery of the Pendulisporaceae a myxobacterial family with distinct sporulation behavior and unique specialized metabolism.</title>
        <authorList>
            <person name="Garcia R."/>
            <person name="Popoff A."/>
            <person name="Bader C.D."/>
            <person name="Loehr J."/>
            <person name="Walesch S."/>
            <person name="Walt C."/>
            <person name="Boldt J."/>
            <person name="Bunk B."/>
            <person name="Haeckl F.J.F.P.J."/>
            <person name="Gunesch A.P."/>
            <person name="Birkelbach J."/>
            <person name="Nuebel U."/>
            <person name="Pietschmann T."/>
            <person name="Bach T."/>
            <person name="Mueller R."/>
        </authorList>
    </citation>
    <scope>NUCLEOTIDE SEQUENCE</scope>
    <source>
        <strain evidence="2">MSr11367</strain>
    </source>
</reference>
<feature type="transmembrane region" description="Helical" evidence="1">
    <location>
        <begin position="116"/>
        <end position="137"/>
    </location>
</feature>
<protein>
    <submittedName>
        <fullName evidence="2">DMT family transporter</fullName>
    </submittedName>
</protein>
<keyword evidence="1" id="KW-0812">Transmembrane</keyword>
<keyword evidence="1" id="KW-0472">Membrane</keyword>
<keyword evidence="1" id="KW-1133">Transmembrane helix</keyword>
<evidence type="ECO:0000313" key="3">
    <source>
        <dbReference type="Proteomes" id="UP001374803"/>
    </source>
</evidence>
<accession>A0ABZ2KX87</accession>
<feature type="transmembrane region" description="Helical" evidence="1">
    <location>
        <begin position="36"/>
        <end position="54"/>
    </location>
</feature>
<gene>
    <name evidence="2" type="ORF">LVJ94_28740</name>
</gene>
<dbReference type="EMBL" id="CP089983">
    <property type="protein sequence ID" value="WXB00897.1"/>
    <property type="molecule type" value="Genomic_DNA"/>
</dbReference>
<dbReference type="RefSeq" id="WP_394830499.1">
    <property type="nucleotide sequence ID" value="NZ_CP089929.1"/>
</dbReference>
<feature type="transmembrane region" description="Helical" evidence="1">
    <location>
        <begin position="66"/>
        <end position="85"/>
    </location>
</feature>
<organism evidence="2 3">
    <name type="scientific">Pendulispora rubella</name>
    <dbReference type="NCBI Taxonomy" id="2741070"/>
    <lineage>
        <taxon>Bacteria</taxon>
        <taxon>Pseudomonadati</taxon>
        <taxon>Myxococcota</taxon>
        <taxon>Myxococcia</taxon>
        <taxon>Myxococcales</taxon>
        <taxon>Sorangiineae</taxon>
        <taxon>Pendulisporaceae</taxon>
        <taxon>Pendulispora</taxon>
    </lineage>
</organism>
<dbReference type="InterPro" id="IPR006750">
    <property type="entry name" value="YdcZ"/>
</dbReference>
<feature type="transmembrane region" description="Helical" evidence="1">
    <location>
        <begin position="91"/>
        <end position="109"/>
    </location>
</feature>
<proteinExistence type="predicted"/>
<name>A0ABZ2KX87_9BACT</name>
<keyword evidence="3" id="KW-1185">Reference proteome</keyword>
<evidence type="ECO:0000313" key="2">
    <source>
        <dbReference type="EMBL" id="WXB00897.1"/>
    </source>
</evidence>
<dbReference type="Proteomes" id="UP001374803">
    <property type="component" value="Chromosome"/>
</dbReference>
<sequence length="143" mass="15016">MLGYILLGVFNGAVIAASRAISGRLAIDLGAFKASFWNHIVGFVFLSVVMLTIASMKFEIPMNAPALAYMGGIFGALFVALNSYVLPRIGVTKTMLFVIGGQMIAGVLLDVRNSKSAGAAVAQFVGVGLILLGVYVARTSKKE</sequence>
<evidence type="ECO:0000256" key="1">
    <source>
        <dbReference type="SAM" id="Phobius"/>
    </source>
</evidence>
<dbReference type="Pfam" id="PF04657">
    <property type="entry name" value="DMT_YdcZ"/>
    <property type="match status" value="1"/>
</dbReference>
<dbReference type="PANTHER" id="PTHR34821">
    <property type="entry name" value="INNER MEMBRANE PROTEIN YDCZ"/>
    <property type="match status" value="1"/>
</dbReference>